<evidence type="ECO:0000313" key="3">
    <source>
        <dbReference type="EMBL" id="SGZ40669.1"/>
    </source>
</evidence>
<name>A0A1L0CP24_9ASCO</name>
<dbReference type="Proteomes" id="UP000183365">
    <property type="component" value="Unassembled WGS sequence"/>
</dbReference>
<evidence type="ECO:0000256" key="2">
    <source>
        <dbReference type="SAM" id="MobiDB-lite"/>
    </source>
</evidence>
<dbReference type="VEuPathDB" id="FungiDB:HGUI_02869"/>
<evidence type="ECO:0000256" key="1">
    <source>
        <dbReference type="SAM" id="Coils"/>
    </source>
</evidence>
<dbReference type="OrthoDB" id="3972364at2759"/>
<gene>
    <name evidence="3" type="ORF">HGUI_02869</name>
</gene>
<reference evidence="4" key="1">
    <citation type="submission" date="2016-11" db="EMBL/GenBank/DDBJ databases">
        <authorList>
            <person name="Guldener U."/>
        </authorList>
    </citation>
    <scope>NUCLEOTIDE SEQUENCE [LARGE SCALE GENOMIC DNA]</scope>
</reference>
<feature type="region of interest" description="Disordered" evidence="2">
    <location>
        <begin position="285"/>
        <end position="305"/>
    </location>
</feature>
<organism evidence="3 4">
    <name type="scientific">Hanseniaspora guilliermondii</name>
    <dbReference type="NCBI Taxonomy" id="56406"/>
    <lineage>
        <taxon>Eukaryota</taxon>
        <taxon>Fungi</taxon>
        <taxon>Dikarya</taxon>
        <taxon>Ascomycota</taxon>
        <taxon>Saccharomycotina</taxon>
        <taxon>Saccharomycetes</taxon>
        <taxon>Saccharomycodales</taxon>
        <taxon>Saccharomycodaceae</taxon>
        <taxon>Hanseniaspora</taxon>
    </lineage>
</organism>
<accession>A0A1L0CP24</accession>
<protein>
    <submittedName>
        <fullName evidence="3">Uncharacterized protein</fullName>
    </submittedName>
</protein>
<dbReference type="EMBL" id="FQNF01000059">
    <property type="protein sequence ID" value="SGZ40669.1"/>
    <property type="molecule type" value="Genomic_DNA"/>
</dbReference>
<keyword evidence="4" id="KW-1185">Reference proteome</keyword>
<sequence length="363" mass="43833">MSLKNNTAEFIKLRFTHELDVAVLQNTALIERNYYTLIESTLDLIFDYNEQKEFRYDDENYSDLKKRIHNNSMNVVSWEKADRTKTQKNFITGVIMDLNIFQRQHHCRLCGGIITQYKEYDFYYLSLLIEQEYLKNLNKYEEYKVLILKYWFIKFKVCLDCNYNIIMKKDRKMYQDMIIKKGGFDEQSGESLDWILSKMDYYNNLHNVITFLLKSSKKEDSNMKKLTDYLLILEEDILHKSKIKLQLLNAEKNRSEITTVCTKLLENLIKKVNFFLLDEVKPNMPKEDTPNEVKSEEIEKNKKKDDKTDDIRNRIIIYEEQRLLLNQQYESFKIKRQFKDCKEIKRNIEMLEDEIKILESEIS</sequence>
<proteinExistence type="predicted"/>
<keyword evidence="1" id="KW-0175">Coiled coil</keyword>
<dbReference type="AlphaFoldDB" id="A0A1L0CP24"/>
<evidence type="ECO:0000313" key="4">
    <source>
        <dbReference type="Proteomes" id="UP000183365"/>
    </source>
</evidence>
<feature type="coiled-coil region" evidence="1">
    <location>
        <begin position="334"/>
        <end position="361"/>
    </location>
</feature>